<dbReference type="STRING" id="1123755.SAMN05444714_3120"/>
<dbReference type="AlphaFoldDB" id="A0A1I6N290"/>
<protein>
    <submittedName>
        <fullName evidence="3">Uncharacterized protein, PA2063/DUF2235 family</fullName>
    </submittedName>
</protein>
<organism evidence="3 4">
    <name type="scientific">Yoonia litorea</name>
    <dbReference type="NCBI Taxonomy" id="1123755"/>
    <lineage>
        <taxon>Bacteria</taxon>
        <taxon>Pseudomonadati</taxon>
        <taxon>Pseudomonadota</taxon>
        <taxon>Alphaproteobacteria</taxon>
        <taxon>Rhodobacterales</taxon>
        <taxon>Paracoccaceae</taxon>
        <taxon>Yoonia</taxon>
    </lineage>
</organism>
<evidence type="ECO:0000259" key="2">
    <source>
        <dbReference type="Pfam" id="PF09994"/>
    </source>
</evidence>
<keyword evidence="4" id="KW-1185">Reference proteome</keyword>
<dbReference type="EMBL" id="FOZM01000003">
    <property type="protein sequence ID" value="SFS22060.1"/>
    <property type="molecule type" value="Genomic_DNA"/>
</dbReference>
<dbReference type="Proteomes" id="UP000198926">
    <property type="component" value="Unassembled WGS sequence"/>
</dbReference>
<dbReference type="InterPro" id="IPR018712">
    <property type="entry name" value="Tle1-like_cat"/>
</dbReference>
<dbReference type="PANTHER" id="PTHR33840">
    <property type="match status" value="1"/>
</dbReference>
<sequence length="356" mass="40049">MPLRDWFFGLFGRRPRTEDDAARSKDTATHVIILDGTMSSLQEGRETNAGLTYKLLLESGRRANLTIHYEAGIQWRYWRSAWDVITGKGINRQIARAYGVLASRYQPGDEIMLIGYSRGAYAVRSLAGAVDLVGLVRQECATERVIQQAYRHYKEGATSTAAKEFRDAYCHADVEIEAVAVWDTVKALGLRLPIVWRWSEGRHGFHNDALGPHIRNGFHALAMDETRLAYQPIMWASADDSATHVEQVWFRGTHADVGGQVWIYPPARPLANIPLVWLLERVSACGLPLPDGWSDRFVQDVTAPSIGGWRGWAKFLITRRKRKIGQDPSERIHESLGETAVGRPDLVPQLHDQAGR</sequence>
<dbReference type="RefSeq" id="WP_090210346.1">
    <property type="nucleotide sequence ID" value="NZ_FOZM01000003.1"/>
</dbReference>
<feature type="compositionally biased region" description="Basic and acidic residues" evidence="1">
    <location>
        <begin position="327"/>
        <end position="336"/>
    </location>
</feature>
<gene>
    <name evidence="3" type="ORF">SAMN05444714_3120</name>
</gene>
<reference evidence="3 4" key="1">
    <citation type="submission" date="2016-10" db="EMBL/GenBank/DDBJ databases">
        <authorList>
            <person name="de Groot N.N."/>
        </authorList>
    </citation>
    <scope>NUCLEOTIDE SEQUENCE [LARGE SCALE GENOMIC DNA]</scope>
    <source>
        <strain evidence="3 4">DSM 29433</strain>
    </source>
</reference>
<evidence type="ECO:0000313" key="3">
    <source>
        <dbReference type="EMBL" id="SFS22060.1"/>
    </source>
</evidence>
<proteinExistence type="predicted"/>
<dbReference type="PANTHER" id="PTHR33840:SF1">
    <property type="entry name" value="TLE1 PHOSPHOLIPASE DOMAIN-CONTAINING PROTEIN"/>
    <property type="match status" value="1"/>
</dbReference>
<dbReference type="OrthoDB" id="4378831at2"/>
<feature type="domain" description="T6SS Phospholipase effector Tle1-like catalytic" evidence="2">
    <location>
        <begin position="30"/>
        <end position="280"/>
    </location>
</feature>
<feature type="region of interest" description="Disordered" evidence="1">
    <location>
        <begin position="327"/>
        <end position="356"/>
    </location>
</feature>
<name>A0A1I6N290_9RHOB</name>
<evidence type="ECO:0000313" key="4">
    <source>
        <dbReference type="Proteomes" id="UP000198926"/>
    </source>
</evidence>
<evidence type="ECO:0000256" key="1">
    <source>
        <dbReference type="SAM" id="MobiDB-lite"/>
    </source>
</evidence>
<accession>A0A1I6N290</accession>
<dbReference type="Pfam" id="PF09994">
    <property type="entry name" value="T6SS_Tle1-like_cat"/>
    <property type="match status" value="1"/>
</dbReference>